<dbReference type="RefSeq" id="WP_113920404.1">
    <property type="nucleotide sequence ID" value="NZ_CALNCS010000066.1"/>
</dbReference>
<keyword evidence="3" id="KW-1185">Reference proteome</keyword>
<accession>A0A366I9R6</accession>
<proteinExistence type="predicted"/>
<dbReference type="Pfam" id="PF09581">
    <property type="entry name" value="Spore_III_AF"/>
    <property type="match status" value="1"/>
</dbReference>
<dbReference type="EMBL" id="QNRX01000007">
    <property type="protein sequence ID" value="RBP65274.1"/>
    <property type="molecule type" value="Genomic_DNA"/>
</dbReference>
<reference evidence="2 3" key="1">
    <citation type="submission" date="2018-06" db="EMBL/GenBank/DDBJ databases">
        <title>Genomic Encyclopedia of Type Strains, Phase IV (KMG-IV): sequencing the most valuable type-strain genomes for metagenomic binning, comparative biology and taxonomic classification.</title>
        <authorList>
            <person name="Goeker M."/>
        </authorList>
    </citation>
    <scope>NUCLEOTIDE SEQUENCE [LARGE SCALE GENOMIC DNA]</scope>
    <source>
        <strain evidence="2 3">DSM 22112</strain>
    </source>
</reference>
<keyword evidence="1" id="KW-1133">Transmembrane helix</keyword>
<keyword evidence="1" id="KW-0472">Membrane</keyword>
<dbReference type="AlphaFoldDB" id="A0A366I9R6"/>
<organism evidence="2 3">
    <name type="scientific">Alkalibaculum bacchi</name>
    <dbReference type="NCBI Taxonomy" id="645887"/>
    <lineage>
        <taxon>Bacteria</taxon>
        <taxon>Bacillati</taxon>
        <taxon>Bacillota</taxon>
        <taxon>Clostridia</taxon>
        <taxon>Eubacteriales</taxon>
        <taxon>Eubacteriaceae</taxon>
        <taxon>Alkalibaculum</taxon>
    </lineage>
</organism>
<comment type="caution">
    <text evidence="2">The sequence shown here is derived from an EMBL/GenBank/DDBJ whole genome shotgun (WGS) entry which is preliminary data.</text>
</comment>
<gene>
    <name evidence="2" type="ORF">DES36_10711</name>
</gene>
<sequence>MNAFSIWLKNIVIITATVTLLHLILPKSMGKYVKIVTGFIVVLAMVQPFTNVLNTDFYLQNLMLKHDLIMKENTVSQMDPLSDEKITANEKELTVQLYKDKLSENIEQNIGENFNLKVEVNLEIYEDLNQDDFGTLKKAQVILLTEEDDSVINPVEKIEIEKDNTKETIDEKTTKDIKNFFLNFYNLKSENISISERK</sequence>
<dbReference type="InterPro" id="IPR014245">
    <property type="entry name" value="Spore_III_AF"/>
</dbReference>
<evidence type="ECO:0000256" key="1">
    <source>
        <dbReference type="SAM" id="Phobius"/>
    </source>
</evidence>
<name>A0A366I9R6_9FIRM</name>
<keyword evidence="1" id="KW-0812">Transmembrane</keyword>
<dbReference type="Proteomes" id="UP000253490">
    <property type="component" value="Unassembled WGS sequence"/>
</dbReference>
<evidence type="ECO:0000313" key="3">
    <source>
        <dbReference type="Proteomes" id="UP000253490"/>
    </source>
</evidence>
<protein>
    <submittedName>
        <fullName evidence="2">Stage III sporulation protein AF</fullName>
    </submittedName>
</protein>
<evidence type="ECO:0000313" key="2">
    <source>
        <dbReference type="EMBL" id="RBP65274.1"/>
    </source>
</evidence>
<feature type="transmembrane region" description="Helical" evidence="1">
    <location>
        <begin position="6"/>
        <end position="25"/>
    </location>
</feature>
<feature type="transmembrane region" description="Helical" evidence="1">
    <location>
        <begin position="32"/>
        <end position="50"/>
    </location>
</feature>